<dbReference type="AlphaFoldDB" id="A0A917F491"/>
<gene>
    <name evidence="1" type="ORF">GCM10011366_05980</name>
</gene>
<proteinExistence type="predicted"/>
<sequence length="47" mass="5305">MSIWAVVHGAVSLELTVLAEQPAAWREEFYERQLQMIGEFWLGPSGA</sequence>
<organism evidence="1 2">
    <name type="scientific">Ornithinimicrobium tianjinense</name>
    <dbReference type="NCBI Taxonomy" id="1195761"/>
    <lineage>
        <taxon>Bacteria</taxon>
        <taxon>Bacillati</taxon>
        <taxon>Actinomycetota</taxon>
        <taxon>Actinomycetes</taxon>
        <taxon>Micrococcales</taxon>
        <taxon>Ornithinimicrobiaceae</taxon>
        <taxon>Ornithinimicrobium</taxon>
    </lineage>
</organism>
<accession>A0A917F491</accession>
<keyword evidence="2" id="KW-1185">Reference proteome</keyword>
<dbReference type="EMBL" id="BMEM01000001">
    <property type="protein sequence ID" value="GGF41094.1"/>
    <property type="molecule type" value="Genomic_DNA"/>
</dbReference>
<reference evidence="1" key="1">
    <citation type="journal article" date="2014" name="Int. J. Syst. Evol. Microbiol.">
        <title>Complete genome sequence of Corynebacterium casei LMG S-19264T (=DSM 44701T), isolated from a smear-ripened cheese.</title>
        <authorList>
            <consortium name="US DOE Joint Genome Institute (JGI-PGF)"/>
            <person name="Walter F."/>
            <person name="Albersmeier A."/>
            <person name="Kalinowski J."/>
            <person name="Ruckert C."/>
        </authorList>
    </citation>
    <scope>NUCLEOTIDE SEQUENCE</scope>
    <source>
        <strain evidence="1">CGMCC 1.12160</strain>
    </source>
</reference>
<dbReference type="RefSeq" id="WP_188428110.1">
    <property type="nucleotide sequence ID" value="NZ_BAABKH010000010.1"/>
</dbReference>
<reference evidence="1" key="2">
    <citation type="submission" date="2020-09" db="EMBL/GenBank/DDBJ databases">
        <authorList>
            <person name="Sun Q."/>
            <person name="Zhou Y."/>
        </authorList>
    </citation>
    <scope>NUCLEOTIDE SEQUENCE</scope>
    <source>
        <strain evidence="1">CGMCC 1.12160</strain>
    </source>
</reference>
<protein>
    <submittedName>
        <fullName evidence="1">Uncharacterized protein</fullName>
    </submittedName>
</protein>
<comment type="caution">
    <text evidence="1">The sequence shown here is derived from an EMBL/GenBank/DDBJ whole genome shotgun (WGS) entry which is preliminary data.</text>
</comment>
<name>A0A917F491_9MICO</name>
<evidence type="ECO:0000313" key="1">
    <source>
        <dbReference type="EMBL" id="GGF41094.1"/>
    </source>
</evidence>
<evidence type="ECO:0000313" key="2">
    <source>
        <dbReference type="Proteomes" id="UP000605670"/>
    </source>
</evidence>
<dbReference type="Proteomes" id="UP000605670">
    <property type="component" value="Unassembled WGS sequence"/>
</dbReference>